<dbReference type="eggNOG" id="ENOG502SEW3">
    <property type="taxonomic scope" value="Eukaryota"/>
</dbReference>
<dbReference type="SUPFAM" id="SSF75005">
    <property type="entry name" value="Arabinanase/levansucrase/invertase"/>
    <property type="match status" value="1"/>
</dbReference>
<dbReference type="Pfam" id="PF04041">
    <property type="entry name" value="Glyco_hydro_130"/>
    <property type="match status" value="1"/>
</dbReference>
<dbReference type="InParanoid" id="G8YLP9"/>
<dbReference type="InterPro" id="IPR007184">
    <property type="entry name" value="Mannoside_phosphorylase"/>
</dbReference>
<organism evidence="3 4">
    <name type="scientific">Pichia sorbitophila (strain ATCC MYA-4447 / BCRC 22081 / CBS 7064 / NBRC 10061 / NRRL Y-12695)</name>
    <name type="common">Hybrid yeast</name>
    <dbReference type="NCBI Taxonomy" id="559304"/>
    <lineage>
        <taxon>Eukaryota</taxon>
        <taxon>Fungi</taxon>
        <taxon>Dikarya</taxon>
        <taxon>Ascomycota</taxon>
        <taxon>Saccharomycotina</taxon>
        <taxon>Pichiomycetes</taxon>
        <taxon>Debaryomycetaceae</taxon>
        <taxon>Millerozyma</taxon>
    </lineage>
</organism>
<evidence type="ECO:0000256" key="1">
    <source>
        <dbReference type="ARBA" id="ARBA00022676"/>
    </source>
</evidence>
<dbReference type="Proteomes" id="UP000005222">
    <property type="component" value="Chromosome F"/>
</dbReference>
<sequence>MQIPHIDKNSRDGDINYKAPTLFPIGPTFTRYEGNPILTPNKKRDFESAYIYNAAAIVVDDKVFLLYRAQNAEKTSSIGIAWSEDGYNFIRYHKPVIAPTEPWEKGGGCEDPRIVRDPKTKLFVVTYSAYDTVTSRLCIATSENLFDWKKQPPFISFDTIWNKMNREEQEKHLKSATWSKSGAIFTQRYKDGYFYMIWGDSSFFLARSHDLLTWEVAADTQEKSKFTSGIFPWQNRLIEPGPPPIKLDTGDSGNNYYVLFYNSATNGTDEFENGTYTISEMLIDYDNLKSPLARLEIPIITPKSKNETSGQVNNVVFTEGLVQFHGKWFLYFGQSDSELGVATSPV</sequence>
<dbReference type="OMA" id="KYYMIWG"/>
<dbReference type="Gene3D" id="2.115.10.20">
    <property type="entry name" value="Glycosyl hydrolase domain, family 43"/>
    <property type="match status" value="1"/>
</dbReference>
<evidence type="ECO:0000313" key="3">
    <source>
        <dbReference type="EMBL" id="CCE88983.1"/>
    </source>
</evidence>
<name>G8YLP9_PICSO</name>
<accession>G8YLP9</accession>
<dbReference type="OrthoDB" id="21615at2759"/>
<dbReference type="GO" id="GO:0016757">
    <property type="term" value="F:glycosyltransferase activity"/>
    <property type="evidence" value="ECO:0007669"/>
    <property type="project" value="UniProtKB-KW"/>
</dbReference>
<evidence type="ECO:0000313" key="4">
    <source>
        <dbReference type="Proteomes" id="UP000005222"/>
    </source>
</evidence>
<proteinExistence type="predicted"/>
<keyword evidence="1" id="KW-0328">Glycosyltransferase</keyword>
<protein>
    <submittedName>
        <fullName evidence="3">Piso0_001778 protein</fullName>
    </submittedName>
</protein>
<dbReference type="AlphaFoldDB" id="G8YLP9"/>
<dbReference type="STRING" id="559304.G8YLP9"/>
<keyword evidence="2" id="KW-0808">Transferase</keyword>
<gene>
    <name evidence="3" type="primary">Piso0_001778</name>
    <name evidence="3" type="ORF">GNLVRS01_PISO0F13865g</name>
</gene>
<dbReference type="CDD" id="cd18610">
    <property type="entry name" value="GH130_BT3780-like"/>
    <property type="match status" value="1"/>
</dbReference>
<dbReference type="PANTHER" id="PTHR34106">
    <property type="entry name" value="GLYCOSIDASE"/>
    <property type="match status" value="1"/>
</dbReference>
<keyword evidence="4" id="KW-1185">Reference proteome</keyword>
<dbReference type="PANTHER" id="PTHR34106:SF5">
    <property type="entry name" value="GLYCOSIDASE"/>
    <property type="match status" value="1"/>
</dbReference>
<dbReference type="EMBL" id="FO082054">
    <property type="protein sequence ID" value="CCE88983.1"/>
    <property type="molecule type" value="Genomic_DNA"/>
</dbReference>
<reference evidence="3 4" key="1">
    <citation type="journal article" date="2012" name="G3 (Bethesda)">
        <title>Pichia sorbitophila, an interspecies yeast hybrid reveals early steps of genome resolution following polyploidization.</title>
        <authorList>
            <person name="Leh Louis V."/>
            <person name="Despons L."/>
            <person name="Friedrich A."/>
            <person name="Martin T."/>
            <person name="Durrens P."/>
            <person name="Casaregola S."/>
            <person name="Neuveglise C."/>
            <person name="Fairhead C."/>
            <person name="Marck C."/>
            <person name="Cruz J.A."/>
            <person name="Straub M.L."/>
            <person name="Kugler V."/>
            <person name="Sacerdot C."/>
            <person name="Uzunov Z."/>
            <person name="Thierry A."/>
            <person name="Weiss S."/>
            <person name="Bleykasten C."/>
            <person name="De Montigny J."/>
            <person name="Jacques N."/>
            <person name="Jung P."/>
            <person name="Lemaire M."/>
            <person name="Mallet S."/>
            <person name="Morel G."/>
            <person name="Richard G.F."/>
            <person name="Sarkar A."/>
            <person name="Savel G."/>
            <person name="Schacherer J."/>
            <person name="Seret M.L."/>
            <person name="Talla E."/>
            <person name="Samson G."/>
            <person name="Jubin C."/>
            <person name="Poulain J."/>
            <person name="Vacherie B."/>
            <person name="Barbe V."/>
            <person name="Pelletier E."/>
            <person name="Sherman D.J."/>
            <person name="Westhof E."/>
            <person name="Weissenbach J."/>
            <person name="Baret P.V."/>
            <person name="Wincker P."/>
            <person name="Gaillardin C."/>
            <person name="Dujon B."/>
            <person name="Souciet J.L."/>
        </authorList>
    </citation>
    <scope>NUCLEOTIDE SEQUENCE [LARGE SCALE GENOMIC DNA]</scope>
    <source>
        <strain evidence="4">ATCC MYA-4447 / BCRC 22081 / CBS 7064 / NBRC 10061 / NRRL Y-12695</strain>
    </source>
</reference>
<dbReference type="InterPro" id="IPR023296">
    <property type="entry name" value="Glyco_hydro_beta-prop_sf"/>
</dbReference>
<dbReference type="HOGENOM" id="CLU_046648_3_0_1"/>
<evidence type="ECO:0000256" key="2">
    <source>
        <dbReference type="ARBA" id="ARBA00022679"/>
    </source>
</evidence>